<dbReference type="Proteomes" id="UP000694724">
    <property type="component" value="Unplaced"/>
</dbReference>
<accession>A0A8D0JDC7</accession>
<dbReference type="Proteomes" id="UP000694725">
    <property type="component" value="Unplaced"/>
</dbReference>
<dbReference type="Ensembl" id="ENSSSCT00055030028.1">
    <property type="protein sequence ID" value="ENSSSCP00055023920.1"/>
    <property type="gene ID" value="ENSSSCG00055015260.1"/>
</dbReference>
<dbReference type="Proteomes" id="UP000694571">
    <property type="component" value="Unplaced"/>
</dbReference>
<dbReference type="Ensembl" id="ENSSSCT00040020503.1">
    <property type="protein sequence ID" value="ENSSSCP00040008609.1"/>
    <property type="gene ID" value="ENSSSCG00040015233.1"/>
</dbReference>
<dbReference type="Ensembl" id="ENSSSCT00025028503.1">
    <property type="protein sequence ID" value="ENSSSCP00025012074.1"/>
    <property type="gene ID" value="ENSSSCG00025021006.1"/>
</dbReference>
<dbReference type="Proteomes" id="UP000694720">
    <property type="component" value="Unplaced"/>
</dbReference>
<dbReference type="Ensembl" id="ENSSSCT00030024678.1">
    <property type="protein sequence ID" value="ENSSSCP00030011026.1"/>
    <property type="gene ID" value="ENSSSCG00030017875.1"/>
</dbReference>
<proteinExistence type="predicted"/>
<dbReference type="Ensembl" id="ENSSSCT00065045181.1">
    <property type="protein sequence ID" value="ENSSSCP00065019364.1"/>
    <property type="gene ID" value="ENSSSCG00065033245.1"/>
</dbReference>
<dbReference type="AlphaFoldDB" id="A0A8D0JDC7"/>
<evidence type="ECO:0000313" key="2">
    <source>
        <dbReference type="Ensembl" id="ENSSSCP00025012074.1"/>
    </source>
</evidence>
<keyword evidence="1" id="KW-0472">Membrane</keyword>
<feature type="transmembrane region" description="Helical" evidence="1">
    <location>
        <begin position="65"/>
        <end position="82"/>
    </location>
</feature>
<keyword evidence="1" id="KW-0812">Transmembrane</keyword>
<name>A0A8D0JDC7_PIG</name>
<dbReference type="Ensembl" id="ENSSSCT00050036547.1">
    <property type="protein sequence ID" value="ENSSSCP00050015189.1"/>
    <property type="gene ID" value="ENSSSCG00050027175.1"/>
</dbReference>
<sequence length="126" mass="14787">MNMQVHASFSRKVLSGYMPKSRIAGSYNSSRYGFLRCLHPFFHSGCSSLYSHQQCSRVPFSPHSLQYFLFVVLLMMAILTWLRWYHMVVLICITLMISDVEHFFMCLLSICISSLEKCLFRFFANF</sequence>
<dbReference type="Ensembl" id="ENSSSCT00015066068.1">
    <property type="protein sequence ID" value="ENSSSCP00015026460.1"/>
    <property type="gene ID" value="ENSSSCG00015049661.1"/>
</dbReference>
<organism evidence="2 3">
    <name type="scientific">Sus scrofa</name>
    <name type="common">Pig</name>
    <dbReference type="NCBI Taxonomy" id="9823"/>
    <lineage>
        <taxon>Eukaryota</taxon>
        <taxon>Metazoa</taxon>
        <taxon>Chordata</taxon>
        <taxon>Craniata</taxon>
        <taxon>Vertebrata</taxon>
        <taxon>Euteleostomi</taxon>
        <taxon>Mammalia</taxon>
        <taxon>Eutheria</taxon>
        <taxon>Laurasiatheria</taxon>
        <taxon>Artiodactyla</taxon>
        <taxon>Suina</taxon>
        <taxon>Suidae</taxon>
        <taxon>Sus</taxon>
    </lineage>
</organism>
<dbReference type="Proteomes" id="UP000694728">
    <property type="component" value="Unplaced"/>
</dbReference>
<protein>
    <submittedName>
        <fullName evidence="2">Uncharacterized protein</fullName>
    </submittedName>
</protein>
<dbReference type="Proteomes" id="UP000694722">
    <property type="component" value="Unplaced"/>
</dbReference>
<keyword evidence="1" id="KW-1133">Transmembrane helix</keyword>
<dbReference type="Proteomes" id="UP000694570">
    <property type="component" value="Unplaced"/>
</dbReference>
<reference evidence="2" key="1">
    <citation type="submission" date="2025-05" db="UniProtKB">
        <authorList>
            <consortium name="Ensembl"/>
        </authorList>
    </citation>
    <scope>IDENTIFICATION</scope>
</reference>
<evidence type="ECO:0000256" key="1">
    <source>
        <dbReference type="SAM" id="Phobius"/>
    </source>
</evidence>
<evidence type="ECO:0000313" key="3">
    <source>
        <dbReference type="Proteomes" id="UP000694727"/>
    </source>
</evidence>
<dbReference type="Ensembl" id="ENSSSCT00035062612.1">
    <property type="protein sequence ID" value="ENSSSCP00035025314.1"/>
    <property type="gene ID" value="ENSSSCG00035047049.1"/>
</dbReference>
<dbReference type="Ensembl" id="ENSSSCT00045042383.1">
    <property type="protein sequence ID" value="ENSSSCP00045029425.1"/>
    <property type="gene ID" value="ENSSSCG00045024893.1"/>
</dbReference>
<dbReference type="Proteomes" id="UP000694726">
    <property type="component" value="Unplaced"/>
</dbReference>
<dbReference type="Proteomes" id="UP000694727">
    <property type="component" value="Unplaced"/>
</dbReference>